<evidence type="ECO:0000313" key="3">
    <source>
        <dbReference type="EMBL" id="CAC5424762.1"/>
    </source>
</evidence>
<feature type="region of interest" description="Disordered" evidence="1">
    <location>
        <begin position="1"/>
        <end position="123"/>
    </location>
</feature>
<dbReference type="InterPro" id="IPR003323">
    <property type="entry name" value="OTU_dom"/>
</dbReference>
<name>A0A6J8EYB5_MYTCO</name>
<sequence>MVQENESYDESVNDSGDSYRPTKDDYNSLDSDISSNSENDTLEEIINKKIAKTNKGNKDNARILKRHKLDEKLPRKPASKKSRILNKKPASTHGQQISKTNNKPSTSINRPKKDNRLDAKQTSLLEKESYDNERLSCEKRLDELLLLNALERIKVPGDGNCFFVSALCHMSSIETSLALRNVLCDHLVDNIDEYIG</sequence>
<evidence type="ECO:0000313" key="4">
    <source>
        <dbReference type="Proteomes" id="UP000507470"/>
    </source>
</evidence>
<feature type="domain" description="OTU" evidence="2">
    <location>
        <begin position="150"/>
        <end position="196"/>
    </location>
</feature>
<gene>
    <name evidence="3" type="ORF">MCOR_56638</name>
</gene>
<reference evidence="3 4" key="1">
    <citation type="submission" date="2020-06" db="EMBL/GenBank/DDBJ databases">
        <authorList>
            <person name="Li R."/>
            <person name="Bekaert M."/>
        </authorList>
    </citation>
    <scope>NUCLEOTIDE SEQUENCE [LARGE SCALE GENOMIC DNA]</scope>
    <source>
        <strain evidence="4">wild</strain>
    </source>
</reference>
<feature type="compositionally biased region" description="Polar residues" evidence="1">
    <location>
        <begin position="92"/>
        <end position="109"/>
    </location>
</feature>
<accession>A0A6J8EYB5</accession>
<feature type="compositionally biased region" description="Basic and acidic residues" evidence="1">
    <location>
        <begin position="111"/>
        <end position="123"/>
    </location>
</feature>
<dbReference type="PROSITE" id="PS50802">
    <property type="entry name" value="OTU"/>
    <property type="match status" value="1"/>
</dbReference>
<feature type="compositionally biased region" description="Basic residues" evidence="1">
    <location>
        <begin position="75"/>
        <end position="86"/>
    </location>
</feature>
<dbReference type="AlphaFoldDB" id="A0A6J8EYB5"/>
<evidence type="ECO:0000259" key="2">
    <source>
        <dbReference type="PROSITE" id="PS50802"/>
    </source>
</evidence>
<protein>
    <recommendedName>
        <fullName evidence="2">OTU domain-containing protein</fullName>
    </recommendedName>
</protein>
<dbReference type="EMBL" id="CACVKT020010061">
    <property type="protein sequence ID" value="CAC5424762.1"/>
    <property type="molecule type" value="Genomic_DNA"/>
</dbReference>
<keyword evidence="4" id="KW-1185">Reference proteome</keyword>
<organism evidence="3 4">
    <name type="scientific">Mytilus coruscus</name>
    <name type="common">Sea mussel</name>
    <dbReference type="NCBI Taxonomy" id="42192"/>
    <lineage>
        <taxon>Eukaryota</taxon>
        <taxon>Metazoa</taxon>
        <taxon>Spiralia</taxon>
        <taxon>Lophotrochozoa</taxon>
        <taxon>Mollusca</taxon>
        <taxon>Bivalvia</taxon>
        <taxon>Autobranchia</taxon>
        <taxon>Pteriomorphia</taxon>
        <taxon>Mytilida</taxon>
        <taxon>Mytiloidea</taxon>
        <taxon>Mytilidae</taxon>
        <taxon>Mytilinae</taxon>
        <taxon>Mytilus</taxon>
    </lineage>
</organism>
<feature type="compositionally biased region" description="Polar residues" evidence="1">
    <location>
        <begin position="28"/>
        <end position="39"/>
    </location>
</feature>
<feature type="compositionally biased region" description="Basic and acidic residues" evidence="1">
    <location>
        <begin position="56"/>
        <end position="74"/>
    </location>
</feature>
<evidence type="ECO:0000256" key="1">
    <source>
        <dbReference type="SAM" id="MobiDB-lite"/>
    </source>
</evidence>
<proteinExistence type="predicted"/>
<dbReference type="CDD" id="cd22744">
    <property type="entry name" value="OTU"/>
    <property type="match status" value="1"/>
</dbReference>
<feature type="compositionally biased region" description="Acidic residues" evidence="1">
    <location>
        <begin position="1"/>
        <end position="12"/>
    </location>
</feature>
<dbReference type="Proteomes" id="UP000507470">
    <property type="component" value="Unassembled WGS sequence"/>
</dbReference>